<protein>
    <submittedName>
        <fullName evidence="1">Uncharacterized protein</fullName>
    </submittedName>
</protein>
<dbReference type="InterPro" id="IPR022385">
    <property type="entry name" value="Rhs_assc_core"/>
</dbReference>
<evidence type="ECO:0000313" key="1">
    <source>
        <dbReference type="EMBL" id="PKI19004.1"/>
    </source>
</evidence>
<comment type="caution">
    <text evidence="1">The sequence shown here is derived from an EMBL/GenBank/DDBJ whole genome shotgun (WGS) entry which is preliminary data.</text>
</comment>
<dbReference type="Proteomes" id="UP000233399">
    <property type="component" value="Unassembled WGS sequence"/>
</dbReference>
<dbReference type="EMBL" id="PJCG01000072">
    <property type="protein sequence ID" value="PKI19004.1"/>
    <property type="molecule type" value="Genomic_DNA"/>
</dbReference>
<dbReference type="RefSeq" id="WP_101196715.1">
    <property type="nucleotide sequence ID" value="NZ_PJCG01000072.1"/>
</dbReference>
<name>A0A2N1ILB4_9PSED</name>
<accession>A0A2N1ILB4</accession>
<proteinExistence type="predicted"/>
<dbReference type="Gene3D" id="2.180.10.10">
    <property type="entry name" value="RHS repeat-associated core"/>
    <property type="match status" value="1"/>
</dbReference>
<sequence length="246" mass="25972">MNQSNSLAVSMCRSAPYDPYGAQFGNHASLLAFNGELRDAPTGNYLLGNGRRAYSPTLRRFLSADQLSPFSKGGINAYAYCLGDPLNRHDPSGTSSLLVLAKRVVWFGSRIKAFFSGRDRLKTLGEGATWLAGIGGAMASYGVPGAKELAAVGSVVRFSVKVVSVGKALKKHVDHLIPASGPYVMDLAGAEFSPFVGPFAGNPQIDSQASKSVGPVGLQSGFSSSAMPPRPMPVPRAKFVRQLSFS</sequence>
<dbReference type="AlphaFoldDB" id="A0A2N1ILB4"/>
<gene>
    <name evidence="1" type="ORF">CXB65_24095</name>
</gene>
<organism evidence="1 2">
    <name type="scientific">Pseudomonas monteilii</name>
    <dbReference type="NCBI Taxonomy" id="76759"/>
    <lineage>
        <taxon>Bacteria</taxon>
        <taxon>Pseudomonadati</taxon>
        <taxon>Pseudomonadota</taxon>
        <taxon>Gammaproteobacteria</taxon>
        <taxon>Pseudomonadales</taxon>
        <taxon>Pseudomonadaceae</taxon>
        <taxon>Pseudomonas</taxon>
    </lineage>
</organism>
<reference evidence="1 2" key="1">
    <citation type="submission" date="2017-12" db="EMBL/GenBank/DDBJ databases">
        <title>Isolation and characterization of an aerobic denitrifying Pseudomonas monteilii CY06 from aquaculture ponds.</title>
        <authorList>
            <person name="Ma Q."/>
            <person name="Cai Y."/>
            <person name="He Z."/>
        </authorList>
    </citation>
    <scope>NUCLEOTIDE SEQUENCE [LARGE SCALE GENOMIC DNA]</scope>
    <source>
        <strain evidence="1 2">CY06</strain>
    </source>
</reference>
<dbReference type="NCBIfam" id="TIGR03696">
    <property type="entry name" value="Rhs_assc_core"/>
    <property type="match status" value="1"/>
</dbReference>
<evidence type="ECO:0000313" key="2">
    <source>
        <dbReference type="Proteomes" id="UP000233399"/>
    </source>
</evidence>